<organism evidence="3 4">
    <name type="scientific">Friedmanniomyces endolithicus</name>
    <dbReference type="NCBI Taxonomy" id="329885"/>
    <lineage>
        <taxon>Eukaryota</taxon>
        <taxon>Fungi</taxon>
        <taxon>Dikarya</taxon>
        <taxon>Ascomycota</taxon>
        <taxon>Pezizomycotina</taxon>
        <taxon>Dothideomycetes</taxon>
        <taxon>Dothideomycetidae</taxon>
        <taxon>Mycosphaerellales</taxon>
        <taxon>Teratosphaeriaceae</taxon>
        <taxon>Friedmanniomyces</taxon>
    </lineage>
</organism>
<dbReference type="EMBL" id="JAUJLE010000046">
    <property type="protein sequence ID" value="KAK0997291.1"/>
    <property type="molecule type" value="Genomic_DNA"/>
</dbReference>
<gene>
    <name evidence="3" type="primary">RMP1_1</name>
    <name evidence="3" type="ORF">LTR91_006730</name>
</gene>
<comment type="caution">
    <text evidence="3">The sequence shown here is derived from an EMBL/GenBank/DDBJ whole genome shotgun (WGS) entry which is preliminary data.</text>
</comment>
<evidence type="ECO:0000259" key="2">
    <source>
        <dbReference type="Pfam" id="PF20945"/>
    </source>
</evidence>
<feature type="compositionally biased region" description="Polar residues" evidence="1">
    <location>
        <begin position="188"/>
        <end position="211"/>
    </location>
</feature>
<dbReference type="GO" id="GO:0042134">
    <property type="term" value="F:rRNA primary transcript binding"/>
    <property type="evidence" value="ECO:0007669"/>
    <property type="project" value="InterPro"/>
</dbReference>
<accession>A0AAN6QVU6</accession>
<dbReference type="AlphaFoldDB" id="A0AAN6QVU6"/>
<feature type="domain" description="RNase MRP protein 1 RNA binding" evidence="2">
    <location>
        <begin position="22"/>
        <end position="110"/>
    </location>
</feature>
<dbReference type="Proteomes" id="UP001175353">
    <property type="component" value="Unassembled WGS sequence"/>
</dbReference>
<evidence type="ECO:0000256" key="1">
    <source>
        <dbReference type="SAM" id="MobiDB-lite"/>
    </source>
</evidence>
<dbReference type="InterPro" id="IPR047204">
    <property type="entry name" value="RMP1_RBD"/>
</dbReference>
<dbReference type="PANTHER" id="PTHR37792:SF1">
    <property type="entry name" value="RIBONUCLEASE MRP PROTEIN SUBUNIT RMP1"/>
    <property type="match status" value="1"/>
</dbReference>
<dbReference type="GO" id="GO:0000294">
    <property type="term" value="P:nuclear-transcribed mRNA catabolic process, RNase MRP-dependent"/>
    <property type="evidence" value="ECO:0007669"/>
    <property type="project" value="TreeGrafter"/>
</dbReference>
<dbReference type="CDD" id="cd22573">
    <property type="entry name" value="RMP1_RBD"/>
    <property type="match status" value="1"/>
</dbReference>
<reference evidence="3" key="1">
    <citation type="submission" date="2023-06" db="EMBL/GenBank/DDBJ databases">
        <title>Black Yeasts Isolated from many extreme environments.</title>
        <authorList>
            <person name="Coleine C."/>
            <person name="Stajich J.E."/>
            <person name="Selbmann L."/>
        </authorList>
    </citation>
    <scope>NUCLEOTIDE SEQUENCE</scope>
    <source>
        <strain evidence="3">CCFEE 5200</strain>
    </source>
</reference>
<dbReference type="GO" id="GO:0000466">
    <property type="term" value="P:maturation of 5.8S rRNA from tricistronic rRNA transcript (SSU-rRNA, 5.8S rRNA, LSU-rRNA)"/>
    <property type="evidence" value="ECO:0007669"/>
    <property type="project" value="TreeGrafter"/>
</dbReference>
<dbReference type="GO" id="GO:0000172">
    <property type="term" value="C:ribonuclease MRP complex"/>
    <property type="evidence" value="ECO:0007669"/>
    <property type="project" value="InterPro"/>
</dbReference>
<evidence type="ECO:0000313" key="3">
    <source>
        <dbReference type="EMBL" id="KAK0997291.1"/>
    </source>
</evidence>
<evidence type="ECO:0000313" key="4">
    <source>
        <dbReference type="Proteomes" id="UP001175353"/>
    </source>
</evidence>
<name>A0AAN6QVU6_9PEZI</name>
<dbReference type="InterPro" id="IPR047205">
    <property type="entry name" value="RMP1"/>
</dbReference>
<keyword evidence="4" id="KW-1185">Reference proteome</keyword>
<dbReference type="Pfam" id="PF20945">
    <property type="entry name" value="RMP1"/>
    <property type="match status" value="1"/>
</dbReference>
<sequence>MERTAGRVSNEDLVHLQHLSDVLHLFHHRNQNQHRRSTWWRPFSIFRRQVRNLCAQIESLHEKPTTHLARSKKKAQDQQTTDQLQQTLVFWRDALVPKWQHAFSQVTADAEACRIVGITAAFEELGQTEVEKVLERFMGEGFEGRNDVRPSISSGHTEDVGELVTRHFVGLDVPSSRPVAKAGVEQARASQHQAPSNAKRNVLKRSSNSSIDPPAKTKRRSKKGDAIDDLFSGLG</sequence>
<dbReference type="PANTHER" id="PTHR37792">
    <property type="entry name" value="RIBONUCLEASE MRP PROTEIN SUBUNIT RMP1"/>
    <property type="match status" value="1"/>
</dbReference>
<proteinExistence type="predicted"/>
<protein>
    <submittedName>
        <fullName evidence="3">Ribonuclease MRP protein subunit rmp1</fullName>
    </submittedName>
</protein>
<feature type="region of interest" description="Disordered" evidence="1">
    <location>
        <begin position="179"/>
        <end position="235"/>
    </location>
</feature>